<dbReference type="PROSITE" id="PS50294">
    <property type="entry name" value="WD_REPEATS_REGION"/>
    <property type="match status" value="4"/>
</dbReference>
<comment type="caution">
    <text evidence="5">The sequence shown here is derived from an EMBL/GenBank/DDBJ whole genome shotgun (WGS) entry which is preliminary data.</text>
</comment>
<evidence type="ECO:0000259" key="4">
    <source>
        <dbReference type="PROSITE" id="PS50181"/>
    </source>
</evidence>
<dbReference type="InterPro" id="IPR036322">
    <property type="entry name" value="WD40_repeat_dom_sf"/>
</dbReference>
<evidence type="ECO:0000313" key="6">
    <source>
        <dbReference type="Proteomes" id="UP001217417"/>
    </source>
</evidence>
<feature type="repeat" description="WD" evidence="3">
    <location>
        <begin position="129"/>
        <end position="168"/>
    </location>
</feature>
<feature type="repeat" description="WD" evidence="3">
    <location>
        <begin position="344"/>
        <end position="383"/>
    </location>
</feature>
<dbReference type="GeneID" id="80883064"/>
<organism evidence="5 6">
    <name type="scientific">Lipomyces tetrasporus</name>
    <dbReference type="NCBI Taxonomy" id="54092"/>
    <lineage>
        <taxon>Eukaryota</taxon>
        <taxon>Fungi</taxon>
        <taxon>Dikarya</taxon>
        <taxon>Ascomycota</taxon>
        <taxon>Saccharomycotina</taxon>
        <taxon>Lipomycetes</taxon>
        <taxon>Lipomycetales</taxon>
        <taxon>Lipomycetaceae</taxon>
        <taxon>Lipomyces</taxon>
    </lineage>
</organism>
<dbReference type="PANTHER" id="PTHR14604">
    <property type="entry name" value="WD40 REPEAT PF20"/>
    <property type="match status" value="1"/>
</dbReference>
<reference evidence="5" key="1">
    <citation type="submission" date="2023-03" db="EMBL/GenBank/DDBJ databases">
        <title>Near-Complete genome sequence of Lipomyces tetrasporous NRRL Y-64009, an oleaginous yeast capable of growing on lignocellulosic hydrolysates.</title>
        <authorList>
            <consortium name="Lawrence Berkeley National Laboratory"/>
            <person name="Jagtap S.S."/>
            <person name="Liu J.-J."/>
            <person name="Walukiewicz H.E."/>
            <person name="Pangilinan J."/>
            <person name="Lipzen A."/>
            <person name="Ahrendt S."/>
            <person name="Koriabine M."/>
            <person name="Cobaugh K."/>
            <person name="Salamov A."/>
            <person name="Yoshinaga Y."/>
            <person name="Ng V."/>
            <person name="Daum C."/>
            <person name="Grigoriev I.V."/>
            <person name="Slininger P.J."/>
            <person name="Dien B.S."/>
            <person name="Jin Y.-S."/>
            <person name="Rao C.V."/>
        </authorList>
    </citation>
    <scope>NUCLEOTIDE SEQUENCE</scope>
    <source>
        <strain evidence="5">NRRL Y-64009</strain>
    </source>
</reference>
<dbReference type="PROSITE" id="PS00678">
    <property type="entry name" value="WD_REPEATS_1"/>
    <property type="match status" value="5"/>
</dbReference>
<feature type="domain" description="F-box" evidence="4">
    <location>
        <begin position="39"/>
        <end position="85"/>
    </location>
</feature>
<evidence type="ECO:0000256" key="1">
    <source>
        <dbReference type="ARBA" id="ARBA00022574"/>
    </source>
</evidence>
<keyword evidence="6" id="KW-1185">Reference proteome</keyword>
<accession>A0AAD7VSX6</accession>
<dbReference type="SMART" id="SM00320">
    <property type="entry name" value="WD40"/>
    <property type="match status" value="6"/>
</dbReference>
<feature type="repeat" description="WD" evidence="3">
    <location>
        <begin position="302"/>
        <end position="343"/>
    </location>
</feature>
<dbReference type="InterPro" id="IPR001810">
    <property type="entry name" value="F-box_dom"/>
</dbReference>
<dbReference type="Proteomes" id="UP001217417">
    <property type="component" value="Unassembled WGS sequence"/>
</dbReference>
<dbReference type="Pfam" id="PF12937">
    <property type="entry name" value="F-box-like"/>
    <property type="match status" value="1"/>
</dbReference>
<keyword evidence="2" id="KW-0677">Repeat</keyword>
<evidence type="ECO:0000256" key="3">
    <source>
        <dbReference type="PROSITE-ProRule" id="PRU00221"/>
    </source>
</evidence>
<dbReference type="InterPro" id="IPR036047">
    <property type="entry name" value="F-box-like_dom_sf"/>
</dbReference>
<name>A0AAD7VSX6_9ASCO</name>
<dbReference type="PROSITE" id="PS50082">
    <property type="entry name" value="WD_REPEATS_2"/>
    <property type="match status" value="5"/>
</dbReference>
<dbReference type="SMART" id="SM00256">
    <property type="entry name" value="FBOX"/>
    <property type="match status" value="1"/>
</dbReference>
<dbReference type="InterPro" id="IPR001680">
    <property type="entry name" value="WD40_rpt"/>
</dbReference>
<evidence type="ECO:0000313" key="5">
    <source>
        <dbReference type="EMBL" id="KAJ8100119.1"/>
    </source>
</evidence>
<dbReference type="Pfam" id="PF00400">
    <property type="entry name" value="WD40"/>
    <property type="match status" value="6"/>
</dbReference>
<keyword evidence="1 3" id="KW-0853">WD repeat</keyword>
<dbReference type="Gene3D" id="1.20.1280.50">
    <property type="match status" value="1"/>
</dbReference>
<gene>
    <name evidence="5" type="ORF">POJ06DRAFT_255467</name>
</gene>
<dbReference type="PANTHER" id="PTHR14604:SF4">
    <property type="entry name" value="F-BOX DOMAIN-CONTAINING PROTEIN"/>
    <property type="match status" value="1"/>
</dbReference>
<dbReference type="RefSeq" id="XP_056043569.1">
    <property type="nucleotide sequence ID" value="XM_056187898.1"/>
</dbReference>
<feature type="repeat" description="WD" evidence="3">
    <location>
        <begin position="180"/>
        <end position="219"/>
    </location>
</feature>
<dbReference type="PROSITE" id="PS50181">
    <property type="entry name" value="FBOX"/>
    <property type="match status" value="1"/>
</dbReference>
<dbReference type="InterPro" id="IPR020472">
    <property type="entry name" value="WD40_PAC1"/>
</dbReference>
<protein>
    <submittedName>
        <fullName evidence="5">WD40-repeat-containing domain protein</fullName>
    </submittedName>
</protein>
<dbReference type="Gene3D" id="2.130.10.10">
    <property type="entry name" value="YVTN repeat-like/Quinoprotein amine dehydrogenase"/>
    <property type="match status" value="2"/>
</dbReference>
<dbReference type="EMBL" id="JARPMG010000006">
    <property type="protein sequence ID" value="KAJ8100119.1"/>
    <property type="molecule type" value="Genomic_DNA"/>
</dbReference>
<dbReference type="CDD" id="cd00200">
    <property type="entry name" value="WD40"/>
    <property type="match status" value="1"/>
</dbReference>
<feature type="repeat" description="WD" evidence="3">
    <location>
        <begin position="277"/>
        <end position="301"/>
    </location>
</feature>
<dbReference type="InterPro" id="IPR050995">
    <property type="entry name" value="WD-F-box_domain-protein"/>
</dbReference>
<dbReference type="SUPFAM" id="SSF50978">
    <property type="entry name" value="WD40 repeat-like"/>
    <property type="match status" value="1"/>
</dbReference>
<evidence type="ECO:0000256" key="2">
    <source>
        <dbReference type="ARBA" id="ARBA00022737"/>
    </source>
</evidence>
<dbReference type="InterPro" id="IPR019775">
    <property type="entry name" value="WD40_repeat_CS"/>
</dbReference>
<sequence length="430" mass="49106">MVLWTYADAIRGDSSEDSEATSYEEDDDADVAEDGSPRIDFMKRLPAELRTLVFCTLDFRSILTCRRVCKGWKEAAEVTAVWRYQFRLRRRWAVKPETPPNIDWRMMFKTRYLLDRRWERGACVHAYNLDGHEESVYCVQFDDEKIITGSRDRSVRVWDTTTGKQLRALNAASAALENNLIAHTGSILCLQYDNKMMLTGSSDGTAIIWELPAYRAVRQLHDHKEGVLDLSFNDRYIATCSKDGTLVIRDRREVGFPLRHSVVACSGSVNSVHIQRSFIATAGVDGIVKVWNADSGRLLMSLHGHSRGLACVSLSPDARTIISGGNDNTIRVWDTRNQHCLFEFAGHESLVRTLHVFGRKVLSGSYDQTLKVWDLDYRKKVLDLRKYHGNWIFSAKMDSKRIVSTSFGAKPVVLDFTRGLDEDYVRYISR</sequence>
<proteinExistence type="predicted"/>
<dbReference type="PRINTS" id="PR00320">
    <property type="entry name" value="GPROTEINBRPT"/>
</dbReference>
<dbReference type="InterPro" id="IPR015943">
    <property type="entry name" value="WD40/YVTN_repeat-like_dom_sf"/>
</dbReference>
<dbReference type="AlphaFoldDB" id="A0AAD7VSX6"/>
<dbReference type="SUPFAM" id="SSF81383">
    <property type="entry name" value="F-box domain"/>
    <property type="match status" value="1"/>
</dbReference>